<name>A0A8H5J3I0_9HYPO</name>
<evidence type="ECO:0000256" key="1">
    <source>
        <dbReference type="ARBA" id="ARBA00001445"/>
    </source>
</evidence>
<protein>
    <recommendedName>
        <fullName evidence="2">alpha-L-rhamnosidase</fullName>
        <ecNumber evidence="2">3.2.1.40</ecNumber>
    </recommendedName>
</protein>
<feature type="domain" description="Alpha-L-rhamnosidase C-terminal" evidence="5">
    <location>
        <begin position="159"/>
        <end position="230"/>
    </location>
</feature>
<comment type="catalytic activity">
    <reaction evidence="1">
        <text>Hydrolysis of terminal non-reducing alpha-L-rhamnose residues in alpha-L-rhamnosides.</text>
        <dbReference type="EC" id="3.2.1.40"/>
    </reaction>
</comment>
<dbReference type="InterPro" id="IPR035398">
    <property type="entry name" value="Bac_rhamnosid_C"/>
</dbReference>
<keyword evidence="3" id="KW-0378">Hydrolase</keyword>
<dbReference type="InterPro" id="IPR008928">
    <property type="entry name" value="6-hairpin_glycosidase_sf"/>
</dbReference>
<evidence type="ECO:0000313" key="6">
    <source>
        <dbReference type="EMBL" id="KAF5547586.1"/>
    </source>
</evidence>
<dbReference type="Gene3D" id="2.60.420.10">
    <property type="entry name" value="Maltose phosphorylase, domain 3"/>
    <property type="match status" value="1"/>
</dbReference>
<dbReference type="Pfam" id="PF17389">
    <property type="entry name" value="Bac_rhamnosid6H"/>
    <property type="match status" value="1"/>
</dbReference>
<dbReference type="Pfam" id="PF17390">
    <property type="entry name" value="Bac_rhamnosid_C"/>
    <property type="match status" value="1"/>
</dbReference>
<dbReference type="Gene3D" id="1.50.10.10">
    <property type="match status" value="1"/>
</dbReference>
<dbReference type="GO" id="GO:0030596">
    <property type="term" value="F:alpha-L-rhamnosidase activity"/>
    <property type="evidence" value="ECO:0007669"/>
    <property type="project" value="UniProtKB-EC"/>
</dbReference>
<dbReference type="Proteomes" id="UP000582016">
    <property type="component" value="Unassembled WGS sequence"/>
</dbReference>
<dbReference type="EMBL" id="JAAOAQ010000433">
    <property type="protein sequence ID" value="KAF5547586.1"/>
    <property type="molecule type" value="Genomic_DNA"/>
</dbReference>
<dbReference type="PANTHER" id="PTHR33307">
    <property type="entry name" value="ALPHA-RHAMNOSIDASE (EUROFUNG)"/>
    <property type="match status" value="1"/>
</dbReference>
<dbReference type="OrthoDB" id="10036721at2759"/>
<feature type="domain" description="Alpha-L-rhamnosidase six-hairpin glycosidase" evidence="4">
    <location>
        <begin position="13"/>
        <end position="104"/>
    </location>
</feature>
<sequence>MNSTGLQSGSEDSEKGSKGNVADAYLVHVTSNFAKFHRLLNKLDVAGKYEAEVLRLRSLFQDRYITPAGNSMANTQTRITMAICFSLYRNSEKKSREVTAAAKALSRLPDVPRHDGRNDSLGTLDSMLPDGIINPGRMTNSNHYAFAVVAGWLHGAVGGIAPMASVPGWKAFRVKPIPAGNLTRAETSFEGPYGWIECKWTWLPGTGLFRMSLLVPPNSSALVTLPSELSDDPVQSYNDDEIEGSSVGSGLHTFKCYLQLRLVAESLFRQREPRVSLYGWGMATEVYPDAQRVLATRG</sequence>
<dbReference type="InterPro" id="IPR012341">
    <property type="entry name" value="6hp_glycosidase-like_sf"/>
</dbReference>
<evidence type="ECO:0000313" key="7">
    <source>
        <dbReference type="Proteomes" id="UP000582016"/>
    </source>
</evidence>
<accession>A0A8H5J3I0</accession>
<dbReference type="InterPro" id="IPR016007">
    <property type="entry name" value="Alpha_rhamnosid"/>
</dbReference>
<dbReference type="PANTHER" id="PTHR33307:SF6">
    <property type="entry name" value="ALPHA-RHAMNOSIDASE (EUROFUNG)-RELATED"/>
    <property type="match status" value="1"/>
</dbReference>
<proteinExistence type="predicted"/>
<reference evidence="6 7" key="1">
    <citation type="submission" date="2020-05" db="EMBL/GenBank/DDBJ databases">
        <title>Identification and distribution of gene clusters putatively required for synthesis of sphingolipid metabolism inhibitors in phylogenetically diverse species of the filamentous fungus Fusarium.</title>
        <authorList>
            <person name="Kim H.-S."/>
            <person name="Busman M."/>
            <person name="Brown D.W."/>
            <person name="Divon H."/>
            <person name="Uhlig S."/>
            <person name="Proctor R.H."/>
        </authorList>
    </citation>
    <scope>NUCLEOTIDE SEQUENCE [LARGE SCALE GENOMIC DNA]</scope>
    <source>
        <strain evidence="6 7">NRRL 13617</strain>
    </source>
</reference>
<dbReference type="EC" id="3.2.1.40" evidence="2"/>
<evidence type="ECO:0000259" key="5">
    <source>
        <dbReference type="Pfam" id="PF17390"/>
    </source>
</evidence>
<gene>
    <name evidence="6" type="ORF">FPHYL_10175</name>
</gene>
<evidence type="ECO:0000256" key="2">
    <source>
        <dbReference type="ARBA" id="ARBA00012652"/>
    </source>
</evidence>
<dbReference type="GO" id="GO:0005975">
    <property type="term" value="P:carbohydrate metabolic process"/>
    <property type="evidence" value="ECO:0007669"/>
    <property type="project" value="InterPro"/>
</dbReference>
<evidence type="ECO:0000259" key="4">
    <source>
        <dbReference type="Pfam" id="PF17389"/>
    </source>
</evidence>
<dbReference type="AlphaFoldDB" id="A0A8H5J3I0"/>
<comment type="caution">
    <text evidence="6">The sequence shown here is derived from an EMBL/GenBank/DDBJ whole genome shotgun (WGS) entry which is preliminary data.</text>
</comment>
<evidence type="ECO:0000256" key="3">
    <source>
        <dbReference type="ARBA" id="ARBA00022801"/>
    </source>
</evidence>
<keyword evidence="7" id="KW-1185">Reference proteome</keyword>
<dbReference type="SUPFAM" id="SSF48208">
    <property type="entry name" value="Six-hairpin glycosidases"/>
    <property type="match status" value="1"/>
</dbReference>
<dbReference type="InterPro" id="IPR035396">
    <property type="entry name" value="Bac_rhamnosid6H"/>
</dbReference>
<organism evidence="6 7">
    <name type="scientific">Fusarium phyllophilum</name>
    <dbReference type="NCBI Taxonomy" id="47803"/>
    <lineage>
        <taxon>Eukaryota</taxon>
        <taxon>Fungi</taxon>
        <taxon>Dikarya</taxon>
        <taxon>Ascomycota</taxon>
        <taxon>Pezizomycotina</taxon>
        <taxon>Sordariomycetes</taxon>
        <taxon>Hypocreomycetidae</taxon>
        <taxon>Hypocreales</taxon>
        <taxon>Nectriaceae</taxon>
        <taxon>Fusarium</taxon>
        <taxon>Fusarium fujikuroi species complex</taxon>
    </lineage>
</organism>